<accession>A0A2H0KTI4</accession>
<dbReference type="Proteomes" id="UP000229317">
    <property type="component" value="Unassembled WGS sequence"/>
</dbReference>
<keyword evidence="1" id="KW-1133">Transmembrane helix</keyword>
<sequence length="121" mass="13614">MPTNELLNFIKQSQSAGQTDEKIKAALRSAGWQESDIEEGFKSLKPQITLPTAPPMQTKGVQNYSDVLYRRPQNIVVKSKISSRKKSFLIFVISLLLAALGTAVYFYKLADMPFIKNFLSK</sequence>
<evidence type="ECO:0000256" key="1">
    <source>
        <dbReference type="SAM" id="Phobius"/>
    </source>
</evidence>
<name>A0A2H0KTI4_9BACT</name>
<gene>
    <name evidence="2" type="ORF">COV84_01095</name>
</gene>
<feature type="transmembrane region" description="Helical" evidence="1">
    <location>
        <begin position="88"/>
        <end position="107"/>
    </location>
</feature>
<protein>
    <recommendedName>
        <fullName evidence="4">DUF5671 domain-containing protein</fullName>
    </recommendedName>
</protein>
<proteinExistence type="predicted"/>
<reference evidence="2 3" key="1">
    <citation type="submission" date="2017-09" db="EMBL/GenBank/DDBJ databases">
        <title>Depth-based differentiation of microbial function through sediment-hosted aquifers and enrichment of novel symbionts in the deep terrestrial subsurface.</title>
        <authorList>
            <person name="Probst A.J."/>
            <person name="Ladd B."/>
            <person name="Jarett J.K."/>
            <person name="Geller-Mcgrath D.E."/>
            <person name="Sieber C.M."/>
            <person name="Emerson J.B."/>
            <person name="Anantharaman K."/>
            <person name="Thomas B.C."/>
            <person name="Malmstrom R."/>
            <person name="Stieglmeier M."/>
            <person name="Klingl A."/>
            <person name="Woyke T."/>
            <person name="Ryan C.M."/>
            <person name="Banfield J.F."/>
        </authorList>
    </citation>
    <scope>NUCLEOTIDE SEQUENCE [LARGE SCALE GENOMIC DNA]</scope>
    <source>
        <strain evidence="2">CG11_big_fil_rev_8_21_14_0_20_40_15</strain>
    </source>
</reference>
<organism evidence="2 3">
    <name type="scientific">Candidatus Portnoybacteria bacterium CG11_big_fil_rev_8_21_14_0_20_40_15</name>
    <dbReference type="NCBI Taxonomy" id="1974817"/>
    <lineage>
        <taxon>Bacteria</taxon>
        <taxon>Candidatus Portnoyibacteriota</taxon>
    </lineage>
</organism>
<evidence type="ECO:0000313" key="2">
    <source>
        <dbReference type="EMBL" id="PIQ75471.1"/>
    </source>
</evidence>
<evidence type="ECO:0000313" key="3">
    <source>
        <dbReference type="Proteomes" id="UP000229317"/>
    </source>
</evidence>
<evidence type="ECO:0008006" key="4">
    <source>
        <dbReference type="Google" id="ProtNLM"/>
    </source>
</evidence>
<dbReference type="EMBL" id="PCVO01000017">
    <property type="protein sequence ID" value="PIQ75471.1"/>
    <property type="molecule type" value="Genomic_DNA"/>
</dbReference>
<keyword evidence="1" id="KW-0472">Membrane</keyword>
<dbReference type="AlphaFoldDB" id="A0A2H0KTI4"/>
<comment type="caution">
    <text evidence="2">The sequence shown here is derived from an EMBL/GenBank/DDBJ whole genome shotgun (WGS) entry which is preliminary data.</text>
</comment>
<keyword evidence="1" id="KW-0812">Transmembrane</keyword>